<dbReference type="PANTHER" id="PTHR46124">
    <property type="entry name" value="D-AMINOACYL-TRNA DEACYLASE"/>
    <property type="match status" value="1"/>
</dbReference>
<dbReference type="InterPro" id="IPR018228">
    <property type="entry name" value="DNase_TatD-rel_CS"/>
</dbReference>
<dbReference type="CDD" id="cd01310">
    <property type="entry name" value="TatD_DNAse"/>
    <property type="match status" value="1"/>
</dbReference>
<dbReference type="OrthoDB" id="9810005at2"/>
<dbReference type="EMBL" id="FUXC01000002">
    <property type="protein sequence ID" value="SJZ56888.1"/>
    <property type="molecule type" value="Genomic_DNA"/>
</dbReference>
<evidence type="ECO:0000313" key="4">
    <source>
        <dbReference type="Proteomes" id="UP000190395"/>
    </source>
</evidence>
<keyword evidence="4" id="KW-1185">Reference proteome</keyword>
<keyword evidence="2" id="KW-0378">Hydrolase</keyword>
<protein>
    <submittedName>
        <fullName evidence="3">TatD DNase family protein</fullName>
    </submittedName>
</protein>
<dbReference type="AlphaFoldDB" id="A0A1T4LQU4"/>
<proteinExistence type="inferred from homology"/>
<gene>
    <name evidence="3" type="ORF">SAMN02745152_00639</name>
</gene>
<dbReference type="GO" id="GO:0016788">
    <property type="term" value="F:hydrolase activity, acting on ester bonds"/>
    <property type="evidence" value="ECO:0007669"/>
    <property type="project" value="InterPro"/>
</dbReference>
<comment type="similarity">
    <text evidence="1">Belongs to the metallo-dependent hydrolases superfamily. TatD-type hydrolase family.</text>
</comment>
<dbReference type="SUPFAM" id="SSF51556">
    <property type="entry name" value="Metallo-dependent hydrolases"/>
    <property type="match status" value="1"/>
</dbReference>
<dbReference type="STRING" id="225004.SAMN02745152_00639"/>
<sequence>MFSDTHFHFHHLTEERKLDGQAILRALAERDTFFGLDIGTRADDLFPRKNAIDGAISGLSDELKKRTEKFIQFSAGIWPDVSAIKNRDEDIARLEENISLFNKNGPKKIIAIGECGLDHHWNPSGADGRCEENFDQKTFNGELELFQMQIELAKKMELPLIVHSRDAFEGTIDCLKNMDFHNGIIHCYSYGLEEARKFLDEGWYLAFGGGTTYTKKSKMEEMLALLRYVPDDRILMETDAPYLAPVPFRGQTNTPVLIEHCYNFVANARKTSPQQLSELVDKNIKILFNL</sequence>
<evidence type="ECO:0000256" key="1">
    <source>
        <dbReference type="ARBA" id="ARBA00009275"/>
    </source>
</evidence>
<evidence type="ECO:0000256" key="2">
    <source>
        <dbReference type="ARBA" id="ARBA00022801"/>
    </source>
</evidence>
<dbReference type="Pfam" id="PF01026">
    <property type="entry name" value="TatD_DNase"/>
    <property type="match status" value="1"/>
</dbReference>
<dbReference type="GeneID" id="303366907"/>
<dbReference type="Gene3D" id="3.20.20.140">
    <property type="entry name" value="Metal-dependent hydrolases"/>
    <property type="match status" value="1"/>
</dbReference>
<dbReference type="PANTHER" id="PTHR46124:SF2">
    <property type="entry name" value="D-AMINOACYL-TRNA DEACYLASE"/>
    <property type="match status" value="1"/>
</dbReference>
<reference evidence="3 4" key="1">
    <citation type="submission" date="2017-02" db="EMBL/GenBank/DDBJ databases">
        <authorList>
            <person name="Peterson S.W."/>
        </authorList>
    </citation>
    <scope>NUCLEOTIDE SEQUENCE [LARGE SCALE GENOMIC DNA]</scope>
    <source>
        <strain evidence="3 4">ATCC BAA-909</strain>
    </source>
</reference>
<evidence type="ECO:0000313" key="3">
    <source>
        <dbReference type="EMBL" id="SJZ56888.1"/>
    </source>
</evidence>
<name>A0A1T4LQU4_9SPIR</name>
<dbReference type="Proteomes" id="UP000190395">
    <property type="component" value="Unassembled WGS sequence"/>
</dbReference>
<dbReference type="InterPro" id="IPR001130">
    <property type="entry name" value="TatD-like"/>
</dbReference>
<dbReference type="InterPro" id="IPR032466">
    <property type="entry name" value="Metal_Hydrolase"/>
</dbReference>
<organism evidence="3 4">
    <name type="scientific">Treponema berlinense</name>
    <dbReference type="NCBI Taxonomy" id="225004"/>
    <lineage>
        <taxon>Bacteria</taxon>
        <taxon>Pseudomonadati</taxon>
        <taxon>Spirochaetota</taxon>
        <taxon>Spirochaetia</taxon>
        <taxon>Spirochaetales</taxon>
        <taxon>Treponemataceae</taxon>
        <taxon>Treponema</taxon>
    </lineage>
</organism>
<dbReference type="RefSeq" id="WP_078930378.1">
    <property type="nucleotide sequence ID" value="NZ_FUXC01000002.1"/>
</dbReference>
<dbReference type="PROSITE" id="PS01090">
    <property type="entry name" value="TATD_2"/>
    <property type="match status" value="1"/>
</dbReference>
<dbReference type="PROSITE" id="PS01091">
    <property type="entry name" value="TATD_3"/>
    <property type="match status" value="1"/>
</dbReference>
<accession>A0A1T4LQU4</accession>